<dbReference type="AlphaFoldDB" id="A0A660HQI3"/>
<proteinExistence type="predicted"/>
<organism evidence="1 2">
    <name type="scientific">Methanosarcina flavescens</name>
    <dbReference type="NCBI Taxonomy" id="1715806"/>
    <lineage>
        <taxon>Archaea</taxon>
        <taxon>Methanobacteriati</taxon>
        <taxon>Methanobacteriota</taxon>
        <taxon>Stenosarchaea group</taxon>
        <taxon>Methanomicrobia</taxon>
        <taxon>Methanosarcinales</taxon>
        <taxon>Methanosarcinaceae</taxon>
        <taxon>Methanosarcina</taxon>
    </lineage>
</organism>
<dbReference type="GeneID" id="53687313"/>
<gene>
    <name evidence="1" type="ORF">AOB57_004280</name>
</gene>
<dbReference type="Proteomes" id="UP000053087">
    <property type="component" value="Chromosome"/>
</dbReference>
<evidence type="ECO:0000313" key="1">
    <source>
        <dbReference type="EMBL" id="AYK14513.1"/>
    </source>
</evidence>
<sequence length="162" mass="18794">MNEIPESYFTAGYVPTNPNQQRPLQFRSEQLDFIQELLNKEELMKNIPPHFKLFTSAFIKNLAISNFTEKDIRYIVTAFDDIKTATIMAKPPSFFTWEDESVFTHLRPIVFTEACRAKEGQERKLLATSINQTYLQQDVRGMQSAGSGGIWNRMRKLFGRGY</sequence>
<keyword evidence="2" id="KW-1185">Reference proteome</keyword>
<dbReference type="KEGG" id="mfz:AOB57_004280"/>
<protein>
    <submittedName>
        <fullName evidence="1">Uncharacterized protein</fullName>
    </submittedName>
</protein>
<dbReference type="RefSeq" id="WP_048159120.1">
    <property type="nucleotide sequence ID" value="NZ_CP032683.1"/>
</dbReference>
<reference evidence="1 2" key="1">
    <citation type="journal article" date="2016" name="Int. J. Syst. Evol. Microbiol.">
        <title>Methanosarcina flavescens sp. nov., a methanogenic archaeon isolated from a full-scale anaerobic digester.</title>
        <authorList>
            <person name="Kern T."/>
            <person name="Fischer M.A."/>
            <person name="Deppenmeier U."/>
            <person name="Schmitz R.A."/>
            <person name="Rother M."/>
        </authorList>
    </citation>
    <scope>NUCLEOTIDE SEQUENCE [LARGE SCALE GENOMIC DNA]</scope>
    <source>
        <strain evidence="1 2">E03.2</strain>
    </source>
</reference>
<dbReference type="OrthoDB" id="129544at2157"/>
<evidence type="ECO:0000313" key="2">
    <source>
        <dbReference type="Proteomes" id="UP000053087"/>
    </source>
</evidence>
<name>A0A660HQI3_9EURY</name>
<dbReference type="EMBL" id="CP032683">
    <property type="protein sequence ID" value="AYK14513.1"/>
    <property type="molecule type" value="Genomic_DNA"/>
</dbReference>
<accession>A0A660HQI3</accession>